<protein>
    <submittedName>
        <fullName evidence="1">Bifunctional DNA primase/helicase</fullName>
    </submittedName>
</protein>
<reference evidence="1 2" key="1">
    <citation type="submission" date="2019-05" db="EMBL/GenBank/DDBJ databases">
        <title>Genome sequence of Klebsiella sp strain TOUT106.</title>
        <authorList>
            <person name="Rahi P."/>
            <person name="Chaudhari D."/>
        </authorList>
    </citation>
    <scope>NUCLEOTIDE SEQUENCE [LARGE SCALE GENOMIC DNA]</scope>
    <source>
        <strain evidence="1 2">TOUT106</strain>
    </source>
</reference>
<comment type="caution">
    <text evidence="1">The sequence shown here is derived from an EMBL/GenBank/DDBJ whole genome shotgun (WGS) entry which is preliminary data.</text>
</comment>
<keyword evidence="1" id="KW-0547">Nucleotide-binding</keyword>
<sequence length="886" mass="100946">MYREDLRTDIIKRLIADFQFKEQNGYLRRGVCPHCKKKELFTSLDKPYVLRCGRENKCGGEVIVKERYADLFNNWSERYQRTEANPHAAAEAYLREGRGLDTALIAGCYRQESYHQRGIGSATVRFALPNGAYWERIIDRPEQFDRKANFGGRYAGQWWSAPAQNLARQKEIWLVEGIFDAISLNQNGIAAVSIMTCNNYPDKALQKLAALYAKSPRPVLVWALDRGQAGERAIRKHVERSRVEGWTANAALPPEGKKEADWNDLHIRGRLTARDLDTYRYYGALLIARSASDKALLMFNRTERHEFHFEYDSRLCWFKLDVDRHMKAVERIQMAEPDLDERDAKAKALKESGAVAEIANCYPTPLYFQKSEATDEAWYYMRVDFPNGSPPVKATFTAAQLSSASEFKKRLLHVAKGAVYTGNTNQLDKLAKQDLPGIKEVNTQNFIGYNKEFGAYVFNDVAVHNGTLYPLNDEDYFEMRDLSLKSLSVSPLLALNPELADFNPAWCADLWQAFGAKGYIALAFWLGTLFAEQIRAVQKSYPFLEVVGEPGSGKSTLLEFLWRLSGRPDYEGFDPSKSTPVARARNFAQVGNLPVCLIEGDRTLDNAKQRAFDWDELKSLYNGRSPRAVGIKTNNNETYEPPFKGAIIIAQNANTDGSPAFLERIIHLHTDRRDQTPQTKAAAEALERYPIESISGFVLMAILKEREIMERFFTRFESAEAEVLAVMPSQHIRIIKNHAQLIALLEALEMVIPLDSGCIEKTKDMLLRMAPERLKAVQAEHPLVQEFWEVFDYLDSTVPGGMNHSREPGEIAVQFSHFQEEASQHRQSHADIKELKKLLEGAKSRHIIRKGAVRSHIYESYNRKLPADSPAKRNEVQHCWVFKAQH</sequence>
<proteinExistence type="predicted"/>
<dbReference type="Proteomes" id="UP000307430">
    <property type="component" value="Unassembled WGS sequence"/>
</dbReference>
<keyword evidence="1" id="KW-0067">ATP-binding</keyword>
<dbReference type="InterPro" id="IPR034154">
    <property type="entry name" value="TOPRIM_DnaG/twinkle"/>
</dbReference>
<evidence type="ECO:0000313" key="2">
    <source>
        <dbReference type="Proteomes" id="UP000307430"/>
    </source>
</evidence>
<dbReference type="AlphaFoldDB" id="A0A5R9LFT9"/>
<organism evidence="1 2">
    <name type="scientific">Klebsiella indica</name>
    <dbReference type="NCBI Taxonomy" id="2582917"/>
    <lineage>
        <taxon>Bacteria</taxon>
        <taxon>Pseudomonadati</taxon>
        <taxon>Pseudomonadota</taxon>
        <taxon>Gammaproteobacteria</taxon>
        <taxon>Enterobacterales</taxon>
        <taxon>Enterobacteriaceae</taxon>
        <taxon>Klebsiella/Raoultella group</taxon>
        <taxon>Klebsiella</taxon>
    </lineage>
</organism>
<keyword evidence="1" id="KW-0347">Helicase</keyword>
<gene>
    <name evidence="1" type="ORF">FE839_14970</name>
</gene>
<dbReference type="Pfam" id="PF13155">
    <property type="entry name" value="Toprim_2"/>
    <property type="match status" value="1"/>
</dbReference>
<dbReference type="SUPFAM" id="SSF56731">
    <property type="entry name" value="DNA primase core"/>
    <property type="match status" value="1"/>
</dbReference>
<dbReference type="GO" id="GO:0004386">
    <property type="term" value="F:helicase activity"/>
    <property type="evidence" value="ECO:0007669"/>
    <property type="project" value="UniProtKB-KW"/>
</dbReference>
<accession>A0A5R9LFT9</accession>
<dbReference type="EMBL" id="VCHQ01000019">
    <property type="protein sequence ID" value="TLV15166.1"/>
    <property type="molecule type" value="Genomic_DNA"/>
</dbReference>
<evidence type="ECO:0000313" key="1">
    <source>
        <dbReference type="EMBL" id="TLV15166.1"/>
    </source>
</evidence>
<dbReference type="CDD" id="cd01029">
    <property type="entry name" value="TOPRIM_primases"/>
    <property type="match status" value="1"/>
</dbReference>
<dbReference type="Gene3D" id="3.40.1360.10">
    <property type="match status" value="1"/>
</dbReference>
<name>A0A5R9LFT9_9ENTR</name>
<keyword evidence="1" id="KW-0378">Hydrolase</keyword>
<dbReference type="SUPFAM" id="SSF52540">
    <property type="entry name" value="P-loop containing nucleoside triphosphate hydrolases"/>
    <property type="match status" value="1"/>
</dbReference>
<keyword evidence="2" id="KW-1185">Reference proteome</keyword>
<dbReference type="InterPro" id="IPR027417">
    <property type="entry name" value="P-loop_NTPase"/>
</dbReference>
<dbReference type="RefSeq" id="WP_138361599.1">
    <property type="nucleotide sequence ID" value="NZ_VCHQ01000019.1"/>
</dbReference>